<organism evidence="2 3">
    <name type="scientific">[Candida] arabinofermentans NRRL YB-2248</name>
    <dbReference type="NCBI Taxonomy" id="983967"/>
    <lineage>
        <taxon>Eukaryota</taxon>
        <taxon>Fungi</taxon>
        <taxon>Dikarya</taxon>
        <taxon>Ascomycota</taxon>
        <taxon>Saccharomycotina</taxon>
        <taxon>Pichiomycetes</taxon>
        <taxon>Pichiales</taxon>
        <taxon>Pichiaceae</taxon>
        <taxon>Ogataea</taxon>
        <taxon>Ogataea/Candida clade</taxon>
    </lineage>
</organism>
<name>A0A1E4SUW0_9ASCO</name>
<dbReference type="OrthoDB" id="1696305at2759"/>
<dbReference type="SUPFAM" id="SSF52540">
    <property type="entry name" value="P-loop containing nucleoside triphosphate hydrolases"/>
    <property type="match status" value="2"/>
</dbReference>
<accession>A0A1E4SUW0</accession>
<dbReference type="Proteomes" id="UP000094801">
    <property type="component" value="Unassembled WGS sequence"/>
</dbReference>
<feature type="domain" description="G" evidence="1">
    <location>
        <begin position="150"/>
        <end position="223"/>
    </location>
</feature>
<proteinExistence type="predicted"/>
<dbReference type="Gene3D" id="3.40.50.300">
    <property type="entry name" value="P-loop containing nucleotide triphosphate hydrolases"/>
    <property type="match status" value="1"/>
</dbReference>
<sequence length="376" mass="43473">MMIRLPVVYRTTISLSKCRRYHSSAPSYTFEKVVSSIPSNVGSKILWCLNAKDFPLGIKHKQLELVNKVVNFQDITFLITLVDLVIPQPSTTTSTEILKIYQDYYYHSLNTYLSRYELNKENVKVTSTVFKERIVNELPLQLLKNNGNHYIIGETNSGKTEFTKYLTQLTRKLSKEQYNFKISSQPLTSTKNIAIESITNNWIVVDTPGYISNEKNGIYGLVNDNDIQSKIEITSNLRSNFEWKKFKIENDGSIISINKFFFLKPPTNTEFHYRKFLFGKIKKINDDQFNQFINKKFPRLSYSKFIIPTFTGSIDIIIEGLGYIEINLPSGDSTNENWEIYIPNGLKCIVRNSLNDCILESTKSGYQVHYKELAKC</sequence>
<gene>
    <name evidence="2" type="ORF">CANARDRAFT_81320</name>
</gene>
<evidence type="ECO:0000313" key="2">
    <source>
        <dbReference type="EMBL" id="ODV83269.1"/>
    </source>
</evidence>
<reference evidence="3" key="1">
    <citation type="submission" date="2016-04" db="EMBL/GenBank/DDBJ databases">
        <title>Comparative genomics of biotechnologically important yeasts.</title>
        <authorList>
            <consortium name="DOE Joint Genome Institute"/>
            <person name="Riley R."/>
            <person name="Haridas S."/>
            <person name="Wolfe K.H."/>
            <person name="Lopes M.R."/>
            <person name="Hittinger C.T."/>
            <person name="Goker M."/>
            <person name="Salamov A."/>
            <person name="Wisecaver J."/>
            <person name="Long T.M."/>
            <person name="Aerts A.L."/>
            <person name="Barry K."/>
            <person name="Choi C."/>
            <person name="Clum A."/>
            <person name="Coughlan A.Y."/>
            <person name="Deshpande S."/>
            <person name="Douglass A.P."/>
            <person name="Hanson S.J."/>
            <person name="Klenk H.-P."/>
            <person name="Labutti K."/>
            <person name="Lapidus A."/>
            <person name="Lindquist E."/>
            <person name="Lipzen A."/>
            <person name="Meier-Kolthoff J.P."/>
            <person name="Ohm R.A."/>
            <person name="Otillar R.P."/>
            <person name="Pangilinan J."/>
            <person name="Peng Y."/>
            <person name="Rokas A."/>
            <person name="Rosa C.A."/>
            <person name="Scheuner C."/>
            <person name="Sibirny A.A."/>
            <person name="Slot J.C."/>
            <person name="Stielow J.B."/>
            <person name="Sun H."/>
            <person name="Kurtzman C.P."/>
            <person name="Blackwell M."/>
            <person name="Grigoriev I.V."/>
            <person name="Jeffries T.W."/>
        </authorList>
    </citation>
    <scope>NUCLEOTIDE SEQUENCE [LARGE SCALE GENOMIC DNA]</scope>
    <source>
        <strain evidence="3">NRRL YB-2248</strain>
    </source>
</reference>
<dbReference type="STRING" id="983967.A0A1E4SUW0"/>
<dbReference type="InterPro" id="IPR027417">
    <property type="entry name" value="P-loop_NTPase"/>
</dbReference>
<dbReference type="EMBL" id="KV453865">
    <property type="protein sequence ID" value="ODV83269.1"/>
    <property type="molecule type" value="Genomic_DNA"/>
</dbReference>
<evidence type="ECO:0000259" key="1">
    <source>
        <dbReference type="Pfam" id="PF01926"/>
    </source>
</evidence>
<dbReference type="Pfam" id="PF01926">
    <property type="entry name" value="MMR_HSR1"/>
    <property type="match status" value="1"/>
</dbReference>
<protein>
    <recommendedName>
        <fullName evidence="1">G domain-containing protein</fullName>
    </recommendedName>
</protein>
<keyword evidence="3" id="KW-1185">Reference proteome</keyword>
<dbReference type="InterPro" id="IPR006073">
    <property type="entry name" value="GTP-bd"/>
</dbReference>
<dbReference type="GO" id="GO:0005525">
    <property type="term" value="F:GTP binding"/>
    <property type="evidence" value="ECO:0007669"/>
    <property type="project" value="InterPro"/>
</dbReference>
<dbReference type="AlphaFoldDB" id="A0A1E4SUW0"/>
<evidence type="ECO:0000313" key="3">
    <source>
        <dbReference type="Proteomes" id="UP000094801"/>
    </source>
</evidence>